<proteinExistence type="inferred from homology"/>
<dbReference type="NCBIfam" id="TIGR00180">
    <property type="entry name" value="parB_part"/>
    <property type="match status" value="1"/>
</dbReference>
<comment type="caution">
    <text evidence="4">The sequence shown here is derived from an EMBL/GenBank/DDBJ whole genome shotgun (WGS) entry which is preliminary data.</text>
</comment>
<dbReference type="NCBIfam" id="TIGR03454">
    <property type="entry name" value="partition_RepB"/>
    <property type="match status" value="1"/>
</dbReference>
<dbReference type="InterPro" id="IPR017819">
    <property type="entry name" value="Plasmid_partition_RepB"/>
</dbReference>
<keyword evidence="5" id="KW-1185">Reference proteome</keyword>
<dbReference type="SMART" id="SM00470">
    <property type="entry name" value="ParB"/>
    <property type="match status" value="1"/>
</dbReference>
<accession>A0ABT3H5E8</accession>
<dbReference type="Pfam" id="PF07506">
    <property type="entry name" value="RepB"/>
    <property type="match status" value="1"/>
</dbReference>
<name>A0ABT3H5E8_9RHOB</name>
<dbReference type="SUPFAM" id="SSF109709">
    <property type="entry name" value="KorB DNA-binding domain-like"/>
    <property type="match status" value="1"/>
</dbReference>
<dbReference type="InterPro" id="IPR036086">
    <property type="entry name" value="ParB/Sulfiredoxin_sf"/>
</dbReference>
<dbReference type="Pfam" id="PF02195">
    <property type="entry name" value="ParB_N"/>
    <property type="match status" value="1"/>
</dbReference>
<evidence type="ECO:0000259" key="3">
    <source>
        <dbReference type="SMART" id="SM00470"/>
    </source>
</evidence>
<gene>
    <name evidence="4" type="primary">repB</name>
    <name evidence="4" type="ORF">OKW52_22930</name>
</gene>
<evidence type="ECO:0000313" key="5">
    <source>
        <dbReference type="Proteomes" id="UP001208938"/>
    </source>
</evidence>
<feature type="domain" description="ParB-like N-terminal" evidence="3">
    <location>
        <begin position="49"/>
        <end position="140"/>
    </location>
</feature>
<dbReference type="RefSeq" id="WP_264507916.1">
    <property type="nucleotide sequence ID" value="NZ_JAPDFL010000002.1"/>
</dbReference>
<dbReference type="PANTHER" id="PTHR33375">
    <property type="entry name" value="CHROMOSOME-PARTITIONING PROTEIN PARB-RELATED"/>
    <property type="match status" value="1"/>
</dbReference>
<dbReference type="InterPro" id="IPR037972">
    <property type="entry name" value="RepB_N"/>
</dbReference>
<dbReference type="SUPFAM" id="SSF110849">
    <property type="entry name" value="ParB/Sulfiredoxin"/>
    <property type="match status" value="1"/>
</dbReference>
<dbReference type="InterPro" id="IPR004437">
    <property type="entry name" value="ParB/RepB/Spo0J"/>
</dbReference>
<sequence>MARRNLFQPPPPPPTDDSEKPDAKSRFPNTGAMSGVKSTLKDLSSNAVRDIAPEMIDDGGPKDRLTFNDADVALLADSIRQHGQQVPIMVRPVPERPGHYRVVYGRRRLHALRLLGLPAKALVRSLSDEQAVLAQGQENSQRLDPSFIEKALFAAELSSAGYEQAVIMDALAVDKPMLSRMNKVARSLPAEVIERIGPAHGVGRRRWEELADIARVQDLDMRAVAAAVDLDGIQASDERFARLSDAALAQSRAQTPPRPLATPALSISLDDGTVLAEVTETARSLTVKLSKSASPAFAQWLRDNAEEELMRLHEAWRASRASD</sequence>
<dbReference type="Gene3D" id="3.90.1530.30">
    <property type="match status" value="1"/>
</dbReference>
<evidence type="ECO:0000256" key="1">
    <source>
        <dbReference type="ARBA" id="ARBA00006295"/>
    </source>
</evidence>
<dbReference type="InterPro" id="IPR003115">
    <property type="entry name" value="ParB_N"/>
</dbReference>
<dbReference type="InterPro" id="IPR011111">
    <property type="entry name" value="Plasmid_RepB"/>
</dbReference>
<dbReference type="PANTHER" id="PTHR33375:SF1">
    <property type="entry name" value="CHROMOSOME-PARTITIONING PROTEIN PARB-RELATED"/>
    <property type="match status" value="1"/>
</dbReference>
<feature type="region of interest" description="Disordered" evidence="2">
    <location>
        <begin position="1"/>
        <end position="37"/>
    </location>
</feature>
<comment type="similarity">
    <text evidence="1">Belongs to the ParB family.</text>
</comment>
<organism evidence="4 5">
    <name type="scientific">Pararhodobacter zhoushanensis</name>
    <dbReference type="NCBI Taxonomy" id="2479545"/>
    <lineage>
        <taxon>Bacteria</taxon>
        <taxon>Pseudomonadati</taxon>
        <taxon>Pseudomonadota</taxon>
        <taxon>Alphaproteobacteria</taxon>
        <taxon>Rhodobacterales</taxon>
        <taxon>Paracoccaceae</taxon>
        <taxon>Pararhodobacter</taxon>
    </lineage>
</organism>
<dbReference type="Proteomes" id="UP001208938">
    <property type="component" value="Unassembled WGS sequence"/>
</dbReference>
<protein>
    <submittedName>
        <fullName evidence="4">Plasmid partitioning protein RepB</fullName>
    </submittedName>
</protein>
<dbReference type="InterPro" id="IPR050336">
    <property type="entry name" value="Chromosome_partition/occlusion"/>
</dbReference>
<dbReference type="Gene3D" id="1.10.10.2830">
    <property type="match status" value="1"/>
</dbReference>
<evidence type="ECO:0000256" key="2">
    <source>
        <dbReference type="SAM" id="MobiDB-lite"/>
    </source>
</evidence>
<dbReference type="CDD" id="cd16405">
    <property type="entry name" value="RepB_like_N"/>
    <property type="match status" value="1"/>
</dbReference>
<evidence type="ECO:0000313" key="4">
    <source>
        <dbReference type="EMBL" id="MCW1935031.1"/>
    </source>
</evidence>
<dbReference type="EMBL" id="JAPDFL010000002">
    <property type="protein sequence ID" value="MCW1935031.1"/>
    <property type="molecule type" value="Genomic_DNA"/>
</dbReference>
<reference evidence="4 5" key="1">
    <citation type="submission" date="2022-10" db="EMBL/GenBank/DDBJ databases">
        <title>Pararhodobacter sp. nov., isolated from marine algae.</title>
        <authorList>
            <person name="Choi B.J."/>
            <person name="Kim J.M."/>
            <person name="Lee J.K."/>
            <person name="Choi D.G."/>
            <person name="Jeon C.O."/>
        </authorList>
    </citation>
    <scope>NUCLEOTIDE SEQUENCE [LARGE SCALE GENOMIC DNA]</scope>
    <source>
        <strain evidence="4 5">ZQ420</strain>
    </source>
</reference>